<dbReference type="CDD" id="cd00063">
    <property type="entry name" value="FN3"/>
    <property type="match status" value="2"/>
</dbReference>
<dbReference type="PROSITE" id="PS50853">
    <property type="entry name" value="FN3"/>
    <property type="match status" value="1"/>
</dbReference>
<evidence type="ECO:0000259" key="4">
    <source>
        <dbReference type="PROSITE" id="PS50853"/>
    </source>
</evidence>
<protein>
    <submittedName>
        <fullName evidence="5">Protein sidekick-1</fullName>
    </submittedName>
</protein>
<feature type="domain" description="Ig-like" evidence="3">
    <location>
        <begin position="158"/>
        <end position="228"/>
    </location>
</feature>
<dbReference type="InterPro" id="IPR036116">
    <property type="entry name" value="FN3_sf"/>
</dbReference>
<feature type="domain" description="Fibronectin type-III" evidence="4">
    <location>
        <begin position="10"/>
        <end position="101"/>
    </location>
</feature>
<dbReference type="SUPFAM" id="SSF49265">
    <property type="entry name" value="Fibronectin type III"/>
    <property type="match status" value="2"/>
</dbReference>
<proteinExistence type="predicted"/>
<dbReference type="InterPro" id="IPR036179">
    <property type="entry name" value="Ig-like_dom_sf"/>
</dbReference>
<dbReference type="EMBL" id="CASHTH010001653">
    <property type="protein sequence ID" value="CAI8017749.1"/>
    <property type="molecule type" value="Genomic_DNA"/>
</dbReference>
<evidence type="ECO:0000256" key="2">
    <source>
        <dbReference type="ARBA" id="ARBA00023157"/>
    </source>
</evidence>
<evidence type="ECO:0000256" key="1">
    <source>
        <dbReference type="ARBA" id="ARBA00022737"/>
    </source>
</evidence>
<organism evidence="5 6">
    <name type="scientific">Geodia barretti</name>
    <name type="common">Barrett's horny sponge</name>
    <dbReference type="NCBI Taxonomy" id="519541"/>
    <lineage>
        <taxon>Eukaryota</taxon>
        <taxon>Metazoa</taxon>
        <taxon>Porifera</taxon>
        <taxon>Demospongiae</taxon>
        <taxon>Heteroscleromorpha</taxon>
        <taxon>Tetractinellida</taxon>
        <taxon>Astrophorina</taxon>
        <taxon>Geodiidae</taxon>
        <taxon>Geodia</taxon>
    </lineage>
</organism>
<dbReference type="Gene3D" id="2.60.40.10">
    <property type="entry name" value="Immunoglobulins"/>
    <property type="match status" value="3"/>
</dbReference>
<dbReference type="GO" id="GO:0098609">
    <property type="term" value="P:cell-cell adhesion"/>
    <property type="evidence" value="ECO:0007669"/>
    <property type="project" value="TreeGrafter"/>
</dbReference>
<dbReference type="AlphaFoldDB" id="A0AA35RUY5"/>
<dbReference type="PANTHER" id="PTHR44170">
    <property type="entry name" value="PROTEIN SIDEKICK"/>
    <property type="match status" value="1"/>
</dbReference>
<dbReference type="InterPro" id="IPR003961">
    <property type="entry name" value="FN3_dom"/>
</dbReference>
<keyword evidence="2" id="KW-1015">Disulfide bond</keyword>
<sequence>MTEEAAPSVSPLDVTVTDVTSSTITVQWVEVPCIHQNGAITGYSVQYGVMGSGSTQMLTVNGAIENLVSSTTYTIEVAAVNGAGTGEYSEPRNYGVYLLRGSEIPVEGIYTCSATDSYGNSRTVFVGLYNEQGGEVVIDGEIGFTLVSELTAVEPQFTLSCNSTDGPATSVIWTRNSDTVGEGTTVLNDAVAAHYTHTLTVTGRLGGVYVCTVSNSISTTASSGQNIEVASSPTNLMVTQETATSFSLSWTPPSPLVPFLTAYQLLLVVDKT</sequence>
<dbReference type="CDD" id="cd00096">
    <property type="entry name" value="Ig"/>
    <property type="match status" value="1"/>
</dbReference>
<comment type="caution">
    <text evidence="5">The sequence shown here is derived from an EMBL/GenBank/DDBJ whole genome shotgun (WGS) entry which is preliminary data.</text>
</comment>
<dbReference type="SMART" id="SM00060">
    <property type="entry name" value="FN3"/>
    <property type="match status" value="1"/>
</dbReference>
<keyword evidence="1" id="KW-0677">Repeat</keyword>
<dbReference type="InterPro" id="IPR007110">
    <property type="entry name" value="Ig-like_dom"/>
</dbReference>
<dbReference type="Pfam" id="PF00041">
    <property type="entry name" value="fn3"/>
    <property type="match status" value="1"/>
</dbReference>
<dbReference type="GO" id="GO:0016020">
    <property type="term" value="C:membrane"/>
    <property type="evidence" value="ECO:0007669"/>
    <property type="project" value="UniProtKB-SubCell"/>
</dbReference>
<reference evidence="5" key="1">
    <citation type="submission" date="2023-03" db="EMBL/GenBank/DDBJ databases">
        <authorList>
            <person name="Steffen K."/>
            <person name="Cardenas P."/>
        </authorList>
    </citation>
    <scope>NUCLEOTIDE SEQUENCE</scope>
</reference>
<name>A0AA35RUY5_GEOBA</name>
<accession>A0AA35RUY5</accession>
<evidence type="ECO:0000313" key="5">
    <source>
        <dbReference type="EMBL" id="CAI8017749.1"/>
    </source>
</evidence>
<gene>
    <name evidence="5" type="ORF">GBAR_LOCUS10724</name>
</gene>
<dbReference type="SUPFAM" id="SSF48726">
    <property type="entry name" value="Immunoglobulin"/>
    <property type="match status" value="1"/>
</dbReference>
<dbReference type="PANTHER" id="PTHR44170:SF6">
    <property type="entry name" value="CONTACTIN"/>
    <property type="match status" value="1"/>
</dbReference>
<dbReference type="PROSITE" id="PS50835">
    <property type="entry name" value="IG_LIKE"/>
    <property type="match status" value="1"/>
</dbReference>
<evidence type="ECO:0000259" key="3">
    <source>
        <dbReference type="PROSITE" id="PS50835"/>
    </source>
</evidence>
<evidence type="ECO:0000313" key="6">
    <source>
        <dbReference type="Proteomes" id="UP001174909"/>
    </source>
</evidence>
<dbReference type="Proteomes" id="UP001174909">
    <property type="component" value="Unassembled WGS sequence"/>
</dbReference>
<dbReference type="InterPro" id="IPR013783">
    <property type="entry name" value="Ig-like_fold"/>
</dbReference>
<dbReference type="FunFam" id="2.60.40.10:FF:000028">
    <property type="entry name" value="Neuronal cell adhesion molecule"/>
    <property type="match status" value="1"/>
</dbReference>
<keyword evidence="6" id="KW-1185">Reference proteome</keyword>